<protein>
    <submittedName>
        <fullName evidence="1">Uncharacterized protein</fullName>
    </submittedName>
</protein>
<accession>A0AAD5R4A1</accession>
<dbReference type="Proteomes" id="UP001196413">
    <property type="component" value="Unassembled WGS sequence"/>
</dbReference>
<evidence type="ECO:0000313" key="1">
    <source>
        <dbReference type="EMBL" id="KAJ1369122.1"/>
    </source>
</evidence>
<sequence length="71" mass="7793">MKIFANVVKYPMGSTMVFLLATIRTVFGCGVMPAGQARTVTFTVTGFTLPVVMVYTEEPNVVCESAWHCDQ</sequence>
<gene>
    <name evidence="1" type="ORF">KIN20_030519</name>
</gene>
<proteinExistence type="predicted"/>
<organism evidence="1 2">
    <name type="scientific">Parelaphostrongylus tenuis</name>
    <name type="common">Meningeal worm</name>
    <dbReference type="NCBI Taxonomy" id="148309"/>
    <lineage>
        <taxon>Eukaryota</taxon>
        <taxon>Metazoa</taxon>
        <taxon>Ecdysozoa</taxon>
        <taxon>Nematoda</taxon>
        <taxon>Chromadorea</taxon>
        <taxon>Rhabditida</taxon>
        <taxon>Rhabditina</taxon>
        <taxon>Rhabditomorpha</taxon>
        <taxon>Strongyloidea</taxon>
        <taxon>Metastrongylidae</taxon>
        <taxon>Parelaphostrongylus</taxon>
    </lineage>
</organism>
<reference evidence="1" key="1">
    <citation type="submission" date="2021-06" db="EMBL/GenBank/DDBJ databases">
        <title>Parelaphostrongylus tenuis whole genome reference sequence.</title>
        <authorList>
            <person name="Garwood T.J."/>
            <person name="Larsen P.A."/>
            <person name="Fountain-Jones N.M."/>
            <person name="Garbe J.R."/>
            <person name="Macchietto M.G."/>
            <person name="Kania S.A."/>
            <person name="Gerhold R.W."/>
            <person name="Richards J.E."/>
            <person name="Wolf T.M."/>
        </authorList>
    </citation>
    <scope>NUCLEOTIDE SEQUENCE</scope>
    <source>
        <strain evidence="1">MNPRO001-30</strain>
        <tissue evidence="1">Meninges</tissue>
    </source>
</reference>
<dbReference type="EMBL" id="JAHQIW010006412">
    <property type="protein sequence ID" value="KAJ1369122.1"/>
    <property type="molecule type" value="Genomic_DNA"/>
</dbReference>
<dbReference type="AlphaFoldDB" id="A0AAD5R4A1"/>
<keyword evidence="2" id="KW-1185">Reference proteome</keyword>
<comment type="caution">
    <text evidence="1">The sequence shown here is derived from an EMBL/GenBank/DDBJ whole genome shotgun (WGS) entry which is preliminary data.</text>
</comment>
<name>A0AAD5R4A1_PARTN</name>
<evidence type="ECO:0000313" key="2">
    <source>
        <dbReference type="Proteomes" id="UP001196413"/>
    </source>
</evidence>